<dbReference type="PROSITE" id="PS51257">
    <property type="entry name" value="PROKAR_LIPOPROTEIN"/>
    <property type="match status" value="1"/>
</dbReference>
<dbReference type="Proteomes" id="UP000593758">
    <property type="component" value="Chromosome"/>
</dbReference>
<dbReference type="Pfam" id="PF01547">
    <property type="entry name" value="SBP_bac_1"/>
    <property type="match status" value="1"/>
</dbReference>
<evidence type="ECO:0000313" key="3">
    <source>
        <dbReference type="Proteomes" id="UP000593758"/>
    </source>
</evidence>
<dbReference type="KEGG" id="halt:IM660_02170"/>
<dbReference type="SUPFAM" id="SSF53850">
    <property type="entry name" value="Periplasmic binding protein-like II"/>
    <property type="match status" value="1"/>
</dbReference>
<gene>
    <name evidence="2" type="ORF">IM660_02170</name>
</gene>
<dbReference type="AlphaFoldDB" id="A0A7M1SU82"/>
<dbReference type="PANTHER" id="PTHR43649:SF12">
    <property type="entry name" value="DIACETYLCHITOBIOSE BINDING PROTEIN DASA"/>
    <property type="match status" value="1"/>
</dbReference>
<dbReference type="InterPro" id="IPR050490">
    <property type="entry name" value="Bact_solute-bd_prot1"/>
</dbReference>
<name>A0A7M1SU82_9MICO</name>
<sequence>MRHTATVATGTLATSALLLVAACGGGSDEPAGGGATDPEEVSGTVTFWPYPFGGVNEASWWEPHIEAFNEEYPDVEIDLQMQAYSGREESLVTSLSGGTEPDVVYFNPDFIPKYAVEDLLLPLDDTRDDWDQFHDSALNAMSYDGTLYGAPQLVSVSTNFCNVAIMDEVGVECPTTWDELREIAPAVQDAGYYVTNYYGTVNLNASFYQYLWQAGGEVLNEDMTEATFNSPEGLRALEFIKEMADNGWIPNEELATIPPFEQSEGGQGNVAYNGGGSVSSVQDILGEDAIETAPPMQDVESVIGGTVGGWSIFNTTDAPEASQAWVRYLTDVEFLDEFLPASNRFYSPRMDTAQLYTDNPALAVGAEYVPDMRAAVQHPAAREIIDIVMPHIQSVLLEGTDPQEALDAAAEEVNRIL</sequence>
<protein>
    <submittedName>
        <fullName evidence="2">Sugar ABC transporter substrate-binding protein</fullName>
    </submittedName>
</protein>
<dbReference type="RefSeq" id="WP_193497807.1">
    <property type="nucleotide sequence ID" value="NZ_CP063169.1"/>
</dbReference>
<feature type="chain" id="PRO_5039387908" evidence="1">
    <location>
        <begin position="22"/>
        <end position="417"/>
    </location>
</feature>
<feature type="signal peptide" evidence="1">
    <location>
        <begin position="1"/>
        <end position="21"/>
    </location>
</feature>
<dbReference type="PANTHER" id="PTHR43649">
    <property type="entry name" value="ARABINOSE-BINDING PROTEIN-RELATED"/>
    <property type="match status" value="1"/>
</dbReference>
<dbReference type="CDD" id="cd13585">
    <property type="entry name" value="PBP2_TMBP_like"/>
    <property type="match status" value="1"/>
</dbReference>
<dbReference type="Gene3D" id="3.40.190.10">
    <property type="entry name" value="Periplasmic binding protein-like II"/>
    <property type="match status" value="1"/>
</dbReference>
<keyword evidence="1" id="KW-0732">Signal</keyword>
<keyword evidence="3" id="KW-1185">Reference proteome</keyword>
<proteinExistence type="predicted"/>
<dbReference type="InterPro" id="IPR006059">
    <property type="entry name" value="SBP"/>
</dbReference>
<dbReference type="EMBL" id="CP063169">
    <property type="protein sequence ID" value="QOR71140.1"/>
    <property type="molecule type" value="Genomic_DNA"/>
</dbReference>
<organism evidence="2 3">
    <name type="scientific">Ruania alkalisoli</name>
    <dbReference type="NCBI Taxonomy" id="2779775"/>
    <lineage>
        <taxon>Bacteria</taxon>
        <taxon>Bacillati</taxon>
        <taxon>Actinomycetota</taxon>
        <taxon>Actinomycetes</taxon>
        <taxon>Micrococcales</taxon>
        <taxon>Ruaniaceae</taxon>
        <taxon>Ruania</taxon>
    </lineage>
</organism>
<evidence type="ECO:0000313" key="2">
    <source>
        <dbReference type="EMBL" id="QOR71140.1"/>
    </source>
</evidence>
<reference evidence="2 3" key="1">
    <citation type="submission" date="2020-10" db="EMBL/GenBank/DDBJ databases">
        <title>Haloactinobacterium sp. RN3S43, a bacterium isolated from saline soil.</title>
        <authorList>
            <person name="Sun J.-Q."/>
        </authorList>
    </citation>
    <scope>NUCLEOTIDE SEQUENCE [LARGE SCALE GENOMIC DNA]</scope>
    <source>
        <strain evidence="2 3">RN3S43</strain>
    </source>
</reference>
<evidence type="ECO:0000256" key="1">
    <source>
        <dbReference type="SAM" id="SignalP"/>
    </source>
</evidence>
<accession>A0A7M1SU82</accession>